<dbReference type="STRING" id="207559.Dde_1196"/>
<keyword evidence="4" id="KW-1185">Reference proteome</keyword>
<dbReference type="Gene3D" id="3.40.1550.10">
    <property type="entry name" value="CheC-like"/>
    <property type="match status" value="1"/>
</dbReference>
<evidence type="ECO:0000259" key="2">
    <source>
        <dbReference type="Pfam" id="PF13690"/>
    </source>
</evidence>
<evidence type="ECO:0000313" key="3">
    <source>
        <dbReference type="EMBL" id="ABB37997.1"/>
    </source>
</evidence>
<accession>Q312Z9</accession>
<evidence type="ECO:0000313" key="4">
    <source>
        <dbReference type="Proteomes" id="UP000002710"/>
    </source>
</evidence>
<protein>
    <submittedName>
        <fullName evidence="3">CheC domain protein</fullName>
    </submittedName>
</protein>
<keyword evidence="1" id="KW-0145">Chemotaxis</keyword>
<dbReference type="HOGENOM" id="CLU_116290_0_0_7"/>
<sequence>MSSKYDVRFINPFLSAVIDVLGTMAMVQATPGKPYINTKRVAVGDVTGLIGINGQATGVISLTLEEKCILHIVSNMLGEEYSRINDDIADAVGELTNMIAGQARAHLANEGLKFQASTPTVIIGKNHTLSHVNKEPILAIPFTTPQGQLVVEMSIGAIEE</sequence>
<dbReference type="Pfam" id="PF13690">
    <property type="entry name" value="CheX"/>
    <property type="match status" value="1"/>
</dbReference>
<dbReference type="PANTHER" id="PTHR39452:SF1">
    <property type="entry name" value="CHEY-P PHOSPHATASE CHEX"/>
    <property type="match status" value="1"/>
</dbReference>
<name>Q312Z9_OLEA2</name>
<dbReference type="InterPro" id="IPR028051">
    <property type="entry name" value="CheX-like_dom"/>
</dbReference>
<dbReference type="InterPro" id="IPR038756">
    <property type="entry name" value="CheX-like"/>
</dbReference>
<dbReference type="CDD" id="cd17906">
    <property type="entry name" value="CheX"/>
    <property type="match status" value="1"/>
</dbReference>
<proteinExistence type="predicted"/>
<dbReference type="Proteomes" id="UP000002710">
    <property type="component" value="Chromosome"/>
</dbReference>
<feature type="domain" description="Chemotaxis phosphatase CheX-like" evidence="2">
    <location>
        <begin position="46"/>
        <end position="143"/>
    </location>
</feature>
<reference evidence="3 4" key="1">
    <citation type="journal article" date="2011" name="J. Bacteriol.">
        <title>Complete genome sequence and updated annotation of Desulfovibrio alaskensis G20.</title>
        <authorList>
            <person name="Hauser L.J."/>
            <person name="Land M.L."/>
            <person name="Brown S.D."/>
            <person name="Larimer F."/>
            <person name="Keller K.L."/>
            <person name="Rapp-Giles B.J."/>
            <person name="Price M.N."/>
            <person name="Lin M."/>
            <person name="Bruce D.C."/>
            <person name="Detter J.C."/>
            <person name="Tapia R."/>
            <person name="Han C.S."/>
            <person name="Goodwin L.A."/>
            <person name="Cheng J.F."/>
            <person name="Pitluck S."/>
            <person name="Copeland A."/>
            <person name="Lucas S."/>
            <person name="Nolan M."/>
            <person name="Lapidus A.L."/>
            <person name="Palumbo A.V."/>
            <person name="Wall J.D."/>
        </authorList>
    </citation>
    <scope>NUCLEOTIDE SEQUENCE [LARGE SCALE GENOMIC DNA]</scope>
    <source>
        <strain evidence="4">ATCC BAA 1058 / DSM 17464 / G20</strain>
    </source>
</reference>
<dbReference type="PANTHER" id="PTHR39452">
    <property type="entry name" value="CHEY-P PHOSPHATASE CHEX"/>
    <property type="match status" value="1"/>
</dbReference>
<organism evidence="3 4">
    <name type="scientific">Oleidesulfovibrio alaskensis (strain ATCC BAA-1058 / DSM 17464 / G20)</name>
    <name type="common">Desulfovibrio alaskensis</name>
    <dbReference type="NCBI Taxonomy" id="207559"/>
    <lineage>
        <taxon>Bacteria</taxon>
        <taxon>Pseudomonadati</taxon>
        <taxon>Thermodesulfobacteriota</taxon>
        <taxon>Desulfovibrionia</taxon>
        <taxon>Desulfovibrionales</taxon>
        <taxon>Desulfovibrionaceae</taxon>
        <taxon>Oleidesulfovibrio</taxon>
    </lineage>
</organism>
<dbReference type="SUPFAM" id="SSF103039">
    <property type="entry name" value="CheC-like"/>
    <property type="match status" value="1"/>
</dbReference>
<dbReference type="EMBL" id="CP000112">
    <property type="protein sequence ID" value="ABB37997.1"/>
    <property type="molecule type" value="Genomic_DNA"/>
</dbReference>
<evidence type="ECO:0000256" key="1">
    <source>
        <dbReference type="ARBA" id="ARBA00022500"/>
    </source>
</evidence>
<dbReference type="GO" id="GO:0006935">
    <property type="term" value="P:chemotaxis"/>
    <property type="evidence" value="ECO:0007669"/>
    <property type="project" value="UniProtKB-KW"/>
</dbReference>
<dbReference type="KEGG" id="dde:Dde_1196"/>
<gene>
    <name evidence="3" type="ordered locus">Dde_1196</name>
</gene>
<dbReference type="AlphaFoldDB" id="Q312Z9"/>
<dbReference type="RefSeq" id="WP_011367215.1">
    <property type="nucleotide sequence ID" value="NC_007519.1"/>
</dbReference>
<dbReference type="eggNOG" id="COG1406">
    <property type="taxonomic scope" value="Bacteria"/>
</dbReference>
<dbReference type="InterPro" id="IPR028976">
    <property type="entry name" value="CheC-like_sf"/>
</dbReference>